<evidence type="ECO:0000313" key="2">
    <source>
        <dbReference type="Proteomes" id="UP001177021"/>
    </source>
</evidence>
<comment type="caution">
    <text evidence="1">The sequence shown here is derived from an EMBL/GenBank/DDBJ whole genome shotgun (WGS) entry which is preliminary data.</text>
</comment>
<evidence type="ECO:0000313" key="1">
    <source>
        <dbReference type="EMBL" id="CAJ2666941.1"/>
    </source>
</evidence>
<dbReference type="EMBL" id="CASHSV030000513">
    <property type="protein sequence ID" value="CAJ2666941.1"/>
    <property type="molecule type" value="Genomic_DNA"/>
</dbReference>
<gene>
    <name evidence="1" type="ORF">MILVUS5_LOCUS31663</name>
</gene>
<protein>
    <submittedName>
        <fullName evidence="1">Uncharacterized protein</fullName>
    </submittedName>
</protein>
<reference evidence="1" key="1">
    <citation type="submission" date="2023-10" db="EMBL/GenBank/DDBJ databases">
        <authorList>
            <person name="Rodriguez Cubillos JULIANA M."/>
            <person name="De Vega J."/>
        </authorList>
    </citation>
    <scope>NUCLEOTIDE SEQUENCE</scope>
</reference>
<keyword evidence="2" id="KW-1185">Reference proteome</keyword>
<accession>A0ACB0LCB6</accession>
<organism evidence="1 2">
    <name type="scientific">Trifolium pratense</name>
    <name type="common">Red clover</name>
    <dbReference type="NCBI Taxonomy" id="57577"/>
    <lineage>
        <taxon>Eukaryota</taxon>
        <taxon>Viridiplantae</taxon>
        <taxon>Streptophyta</taxon>
        <taxon>Embryophyta</taxon>
        <taxon>Tracheophyta</taxon>
        <taxon>Spermatophyta</taxon>
        <taxon>Magnoliopsida</taxon>
        <taxon>eudicotyledons</taxon>
        <taxon>Gunneridae</taxon>
        <taxon>Pentapetalae</taxon>
        <taxon>rosids</taxon>
        <taxon>fabids</taxon>
        <taxon>Fabales</taxon>
        <taxon>Fabaceae</taxon>
        <taxon>Papilionoideae</taxon>
        <taxon>50 kb inversion clade</taxon>
        <taxon>NPAAA clade</taxon>
        <taxon>Hologalegina</taxon>
        <taxon>IRL clade</taxon>
        <taxon>Trifolieae</taxon>
        <taxon>Trifolium</taxon>
    </lineage>
</organism>
<proteinExistence type="predicted"/>
<dbReference type="Proteomes" id="UP001177021">
    <property type="component" value="Unassembled WGS sequence"/>
</dbReference>
<sequence>MDNFLSYPTTIVLAITLIFLYKVWRIKKPSNKLKGMKPPQPSYSLPLIGHLHLLGNQIPLARIFASFSDKYGPIFQINLGSYPALVISSQEAIKECFTTNDKVLCSRPKSSHGIYLGYNYASFGAAPYGPFWIKLRKLTMLELLSSRRVESLKHVYESEIDTLLRDLLLFVNGKNKVKVVISEWMEKLTFNIITKMIGGKRYFEYLQDMDNEEHGHIVKLIKEYMHISGEFVPSYLIPVIGWFGFEGKVLKSMKRVARDLDKLVGSWIEEHEVVGVNKSNDKHDFIDVMLSVIEDDPASGHNRDTIIKANITMLMLAGSDTIFTTMTWTLALLLNNKNVLKLAQEEIDHHIGRDRRVESPDIKNLVYLQAIVKESLRLYPPGPLLVPHEALEDCYIQGYNVPKGTRVFANVWKLHRDPSIWSEPEKFSPERFINENGEIDHESYQFEYLPFGLGRRACPGAMFATQVIFITLARLLHGFDLEVVMDEVVDMKEGLGITLPKLTPLQLLMTPRLSYGVYQ</sequence>
<name>A0ACB0LCB6_TRIPR</name>